<dbReference type="EMBL" id="CP000909">
    <property type="protein sequence ID" value="ABY35084.1"/>
    <property type="molecule type" value="Genomic_DNA"/>
</dbReference>
<dbReference type="PATRIC" id="fig|324602.8.peg.2130"/>
<evidence type="ECO:0000313" key="3">
    <source>
        <dbReference type="Proteomes" id="UP000002008"/>
    </source>
</evidence>
<dbReference type="STRING" id="324602.Caur_1867"/>
<dbReference type="InParanoid" id="A9WDB7"/>
<gene>
    <name evidence="2" type="ordered locus">Caur_1867</name>
</gene>
<dbReference type="RefSeq" id="WP_012257738.1">
    <property type="nucleotide sequence ID" value="NC_010175.1"/>
</dbReference>
<dbReference type="AlphaFoldDB" id="A9WDB7"/>
<dbReference type="KEGG" id="cau:Caur_1867"/>
<dbReference type="HOGENOM" id="CLU_374229_0_0_0"/>
<protein>
    <submittedName>
        <fullName evidence="2">Uncharacterized protein</fullName>
    </submittedName>
</protein>
<accession>A9WDB7</accession>
<dbReference type="Proteomes" id="UP000002008">
    <property type="component" value="Chromosome"/>
</dbReference>
<reference evidence="3" key="1">
    <citation type="journal article" date="2011" name="BMC Genomics">
        <title>Complete genome sequence of the filamentous anoxygenic phototrophic bacterium Chloroflexus aurantiacus.</title>
        <authorList>
            <person name="Tang K.H."/>
            <person name="Barry K."/>
            <person name="Chertkov O."/>
            <person name="Dalin E."/>
            <person name="Han C.S."/>
            <person name="Hauser L.J."/>
            <person name="Honchak B.M."/>
            <person name="Karbach L.E."/>
            <person name="Land M.L."/>
            <person name="Lapidus A."/>
            <person name="Larimer F.W."/>
            <person name="Mikhailova N."/>
            <person name="Pitluck S."/>
            <person name="Pierson B.K."/>
            <person name="Blankenship R.E."/>
        </authorList>
    </citation>
    <scope>NUCLEOTIDE SEQUENCE [LARGE SCALE GENOMIC DNA]</scope>
    <source>
        <strain evidence="3">ATCC 29366 / DSM 635 / J-10-fl</strain>
    </source>
</reference>
<keyword evidence="1" id="KW-1133">Transmembrane helix</keyword>
<sequence>MITELAHWLVNTGDLLYGWALALTPDERTARRLLQRWLQSVRSDPPAVWRDDDLLARLYQVAGASFADQPLRRLPAPPGAPLLGPLRALPLDQRVAVLAYSLPGVDQGRLAAILGIPSDSAMTTLVQAMQALAPALGHTLPSEESSRECSLIRQALIDPTQHLRIFETIRRHLTACTPCRQFEREWQAVSRALMSAIRHYRNTTALPDSVRAQLLKTAQTPQHRLARLLPLLQLVALISIVAVLVLPGLIRNPFTVVTTSAAEPALSAAALIERALAHGGIPEPEGPPVWQARYQTLWYFNNRTIAPLFAEIWHDRDNPARHRLQLRHVEGGAPYEFQLGDGSRRFYYALDGAYAPTLYGDLPVRANPNEPELVMSVLTPEQQEAAYRARLTTGPWAIVPAYLRQASTAPDLRLLGQQRIGERLASIVSFRGISPLDLPAESAESVLVLMAISEQDGHVLSITELVGPPGGTQTSRVVWRLVAFNWLVTGEQIRDAFTFERAWNGRAETEGLAIQPIADPAWPLVRENNVIDVGATNLQRLPETFVLPAAIPAGIERELLVRFRGSTINGVLYTGDGRRLILTYDRLPGLDTTIPVEVIGPWRVRIEPVRGQRYRVAIETNNSRRNAGVRLALDASGFTIDELRTLIGSLQRIDRLDVITRQSRSGQSR</sequence>
<proteinExistence type="predicted"/>
<keyword evidence="1" id="KW-0812">Transmembrane</keyword>
<evidence type="ECO:0000256" key="1">
    <source>
        <dbReference type="SAM" id="Phobius"/>
    </source>
</evidence>
<feature type="transmembrane region" description="Helical" evidence="1">
    <location>
        <begin position="228"/>
        <end position="250"/>
    </location>
</feature>
<keyword evidence="3" id="KW-1185">Reference proteome</keyword>
<evidence type="ECO:0000313" key="2">
    <source>
        <dbReference type="EMBL" id="ABY35084.1"/>
    </source>
</evidence>
<dbReference type="eggNOG" id="ENOG502ZUM9">
    <property type="taxonomic scope" value="Bacteria"/>
</dbReference>
<dbReference type="EnsemblBacteria" id="ABY35084">
    <property type="protein sequence ID" value="ABY35084"/>
    <property type="gene ID" value="Caur_1867"/>
</dbReference>
<name>A9WDB7_CHLAA</name>
<keyword evidence="1" id="KW-0472">Membrane</keyword>
<organism evidence="2 3">
    <name type="scientific">Chloroflexus aurantiacus (strain ATCC 29366 / DSM 635 / J-10-fl)</name>
    <dbReference type="NCBI Taxonomy" id="324602"/>
    <lineage>
        <taxon>Bacteria</taxon>
        <taxon>Bacillati</taxon>
        <taxon>Chloroflexota</taxon>
        <taxon>Chloroflexia</taxon>
        <taxon>Chloroflexales</taxon>
        <taxon>Chloroflexineae</taxon>
        <taxon>Chloroflexaceae</taxon>
        <taxon>Chloroflexus</taxon>
    </lineage>
</organism>